<keyword evidence="2" id="KW-1185">Reference proteome</keyword>
<evidence type="ECO:0008006" key="3">
    <source>
        <dbReference type="Google" id="ProtNLM"/>
    </source>
</evidence>
<dbReference type="RefSeq" id="WP_343787014.1">
    <property type="nucleotide sequence ID" value="NZ_BAAAFH010000011.1"/>
</dbReference>
<dbReference type="EMBL" id="BAAAFH010000011">
    <property type="protein sequence ID" value="GAA0875480.1"/>
    <property type="molecule type" value="Genomic_DNA"/>
</dbReference>
<dbReference type="Proteomes" id="UP001501126">
    <property type="component" value="Unassembled WGS sequence"/>
</dbReference>
<dbReference type="Gene3D" id="2.40.160.20">
    <property type="match status" value="1"/>
</dbReference>
<proteinExistence type="predicted"/>
<evidence type="ECO:0000313" key="1">
    <source>
        <dbReference type="EMBL" id="GAA0875480.1"/>
    </source>
</evidence>
<reference evidence="1 2" key="1">
    <citation type="journal article" date="2019" name="Int. J. Syst. Evol. Microbiol.">
        <title>The Global Catalogue of Microorganisms (GCM) 10K type strain sequencing project: providing services to taxonomists for standard genome sequencing and annotation.</title>
        <authorList>
            <consortium name="The Broad Institute Genomics Platform"/>
            <consortium name="The Broad Institute Genome Sequencing Center for Infectious Disease"/>
            <person name="Wu L."/>
            <person name="Ma J."/>
        </authorList>
    </citation>
    <scope>NUCLEOTIDE SEQUENCE [LARGE SCALE GENOMIC DNA]</scope>
    <source>
        <strain evidence="1 2">JCM 16083</strain>
    </source>
</reference>
<comment type="caution">
    <text evidence="1">The sequence shown here is derived from an EMBL/GenBank/DDBJ whole genome shotgun (WGS) entry which is preliminary data.</text>
</comment>
<evidence type="ECO:0000313" key="2">
    <source>
        <dbReference type="Proteomes" id="UP001501126"/>
    </source>
</evidence>
<gene>
    <name evidence="1" type="ORF">GCM10009118_18890</name>
</gene>
<sequence length="360" mass="41050">MKWKLTCFALLFATGSFSQLRDYGKSIEIRPKAGFLIAHRANMNHLVNSHFYSGEIILNFHANGSKYWHKAYKYPTFGLMATVTYNNNRDVLGQAIGIGANVKLPFVNRPKWALNSRLAGGFAYLTKKFDQLENPKNNAIGTYMNLLVILGMDVQFKFKHGFLGLGVDFTHYSNSGTKKPNLGLNIPSVFLNYGIYLKKPEYLDPEFEPAETGWSLLLHGIFSMNTNYAYQTKAFPVFGVNTYMSKQFGEKSGLSTGIDLIYNEANRNFKSSPPDQSFWETAQVGVFTSYDLHVQRFIFYVGMGIYTYNPYNPNGWFFHKLGGRVELGGNFYLNAVVKSHWAKADYFELGFGYQFKLKRK</sequence>
<name>A0ABN1MQH3_9FLAO</name>
<accession>A0ABN1MQH3</accession>
<dbReference type="Pfam" id="PF09411">
    <property type="entry name" value="PagL"/>
    <property type="match status" value="1"/>
</dbReference>
<protein>
    <recommendedName>
        <fullName evidence="3">Acyloxyacyl hydrolase</fullName>
    </recommendedName>
</protein>
<dbReference type="InterPro" id="IPR018550">
    <property type="entry name" value="Lipid-A_deacylase-rel"/>
</dbReference>
<organism evidence="1 2">
    <name type="scientific">Wandonia haliotis</name>
    <dbReference type="NCBI Taxonomy" id="574963"/>
    <lineage>
        <taxon>Bacteria</taxon>
        <taxon>Pseudomonadati</taxon>
        <taxon>Bacteroidota</taxon>
        <taxon>Flavobacteriia</taxon>
        <taxon>Flavobacteriales</taxon>
        <taxon>Crocinitomicaceae</taxon>
        <taxon>Wandonia</taxon>
    </lineage>
</organism>